<dbReference type="InterPro" id="IPR045584">
    <property type="entry name" value="Pilin-like"/>
</dbReference>
<evidence type="ECO:0000313" key="3">
    <source>
        <dbReference type="Proteomes" id="UP000317238"/>
    </source>
</evidence>
<reference evidence="2 3" key="1">
    <citation type="submission" date="2019-02" db="EMBL/GenBank/DDBJ databases">
        <title>Deep-cultivation of Planctomycetes and their phenomic and genomic characterization uncovers novel biology.</title>
        <authorList>
            <person name="Wiegand S."/>
            <person name="Jogler M."/>
            <person name="Boedeker C."/>
            <person name="Pinto D."/>
            <person name="Vollmers J."/>
            <person name="Rivas-Marin E."/>
            <person name="Kohn T."/>
            <person name="Peeters S.H."/>
            <person name="Heuer A."/>
            <person name="Rast P."/>
            <person name="Oberbeckmann S."/>
            <person name="Bunk B."/>
            <person name="Jeske O."/>
            <person name="Meyerdierks A."/>
            <person name="Storesund J.E."/>
            <person name="Kallscheuer N."/>
            <person name="Luecker S."/>
            <person name="Lage O.M."/>
            <person name="Pohl T."/>
            <person name="Merkel B.J."/>
            <person name="Hornburger P."/>
            <person name="Mueller R.-W."/>
            <person name="Bruemmer F."/>
            <person name="Labrenz M."/>
            <person name="Spormann A.M."/>
            <person name="Op Den Camp H."/>
            <person name="Overmann J."/>
            <person name="Amann R."/>
            <person name="Jetten M.S.M."/>
            <person name="Mascher T."/>
            <person name="Medema M.H."/>
            <person name="Devos D.P."/>
            <person name="Kaster A.-K."/>
            <person name="Ovreas L."/>
            <person name="Rohde M."/>
            <person name="Galperin M.Y."/>
            <person name="Jogler C."/>
        </authorList>
    </citation>
    <scope>NUCLEOTIDE SEQUENCE [LARGE SCALE GENOMIC DNA]</scope>
    <source>
        <strain evidence="2 3">Pan14r</strain>
    </source>
</reference>
<dbReference type="Pfam" id="PF07596">
    <property type="entry name" value="SBP_bac_10"/>
    <property type="match status" value="1"/>
</dbReference>
<dbReference type="Pfam" id="PF07963">
    <property type="entry name" value="N_methyl"/>
    <property type="match status" value="1"/>
</dbReference>
<evidence type="ECO:0000313" key="2">
    <source>
        <dbReference type="EMBL" id="TWT71316.1"/>
    </source>
</evidence>
<accession>A0A5C5Y6Q3</accession>
<dbReference type="AlphaFoldDB" id="A0A5C5Y6Q3"/>
<proteinExistence type="predicted"/>
<dbReference type="RefSeq" id="WP_197203750.1">
    <property type="nucleotide sequence ID" value="NZ_SJPL01000001.1"/>
</dbReference>
<dbReference type="PANTHER" id="PTHR30093:SF2">
    <property type="entry name" value="TYPE II SECRETION SYSTEM PROTEIN H"/>
    <property type="match status" value="1"/>
</dbReference>
<organism evidence="2 3">
    <name type="scientific">Crateriforma conspicua</name>
    <dbReference type="NCBI Taxonomy" id="2527996"/>
    <lineage>
        <taxon>Bacteria</taxon>
        <taxon>Pseudomonadati</taxon>
        <taxon>Planctomycetota</taxon>
        <taxon>Planctomycetia</taxon>
        <taxon>Planctomycetales</taxon>
        <taxon>Planctomycetaceae</taxon>
        <taxon>Crateriforma</taxon>
    </lineage>
</organism>
<dbReference type="SUPFAM" id="SSF54523">
    <property type="entry name" value="Pili subunits"/>
    <property type="match status" value="1"/>
</dbReference>
<evidence type="ECO:0000259" key="1">
    <source>
        <dbReference type="Pfam" id="PF07596"/>
    </source>
</evidence>
<dbReference type="InterPro" id="IPR012902">
    <property type="entry name" value="N_methyl_site"/>
</dbReference>
<dbReference type="Proteomes" id="UP000317238">
    <property type="component" value="Unassembled WGS sequence"/>
</dbReference>
<dbReference type="PROSITE" id="PS00409">
    <property type="entry name" value="PROKAR_NTER_METHYL"/>
    <property type="match status" value="1"/>
</dbReference>
<dbReference type="NCBIfam" id="TIGR04294">
    <property type="entry name" value="pre_pil_HX9DG"/>
    <property type="match status" value="1"/>
</dbReference>
<gene>
    <name evidence="2" type="primary">xcpT_13</name>
    <name evidence="2" type="ORF">Pan14r_36260</name>
</gene>
<protein>
    <submittedName>
        <fullName evidence="2">Type II secretion system protein G</fullName>
    </submittedName>
</protein>
<dbReference type="InterPro" id="IPR011453">
    <property type="entry name" value="DUF1559"/>
</dbReference>
<comment type="caution">
    <text evidence="2">The sequence shown here is derived from an EMBL/GenBank/DDBJ whole genome shotgun (WGS) entry which is preliminary data.</text>
</comment>
<dbReference type="EMBL" id="SJPL01000001">
    <property type="protein sequence ID" value="TWT71316.1"/>
    <property type="molecule type" value="Genomic_DNA"/>
</dbReference>
<dbReference type="PANTHER" id="PTHR30093">
    <property type="entry name" value="GENERAL SECRETION PATHWAY PROTEIN G"/>
    <property type="match status" value="1"/>
</dbReference>
<feature type="domain" description="DUF1559" evidence="1">
    <location>
        <begin position="41"/>
        <end position="307"/>
    </location>
</feature>
<dbReference type="NCBIfam" id="TIGR02532">
    <property type="entry name" value="IV_pilin_GFxxxE"/>
    <property type="match status" value="1"/>
</dbReference>
<sequence length="327" mass="35494">MRTSLPPFAARRSIAGFTLVELLVVIAVIGVMVALLLPAVQAAREAARQTSCKNNLKQIGLAVHNYHATYQKLPWGAKGGWGPSWTTDILPNIGEASLASIVPYGEPGYATGNDQDSKHFRLLATSALPTFRCPSQFGPTVFNESMGRITGRALNSYLGNAGSDVIHNNYSITGRLGMESGNGLFQACDFCHRSSGSNFCDNRPEMPPLSFASVTDGLSNTVMVAETRFIDFAQCGVCDHFMLYHTDFDDLNGRDFSEALASLYFGINLERVPNDHLQMSIGSYHPGGVHVAMADGSVRYITEQLDEAIRLAIGSRNGREVVEMSSF</sequence>
<name>A0A5C5Y6Q3_9PLAN</name>
<keyword evidence="3" id="KW-1185">Reference proteome</keyword>
<dbReference type="InterPro" id="IPR027558">
    <property type="entry name" value="Pre_pil_HX9DG_C"/>
</dbReference>
<dbReference type="Gene3D" id="3.30.700.10">
    <property type="entry name" value="Glycoprotein, Type 4 Pilin"/>
    <property type="match status" value="1"/>
</dbReference>